<protein>
    <submittedName>
        <fullName evidence="2">Nucleoside-diphosphate-sugar epimerase</fullName>
    </submittedName>
</protein>
<comment type="caution">
    <text evidence="2">The sequence shown here is derived from an EMBL/GenBank/DDBJ whole genome shotgun (WGS) entry which is preliminary data.</text>
</comment>
<dbReference type="EMBL" id="JACIDU010000013">
    <property type="protein sequence ID" value="MBB4104583.1"/>
    <property type="molecule type" value="Genomic_DNA"/>
</dbReference>
<evidence type="ECO:0000259" key="1">
    <source>
        <dbReference type="Pfam" id="PF01370"/>
    </source>
</evidence>
<dbReference type="PANTHER" id="PTHR43245">
    <property type="entry name" value="BIFUNCTIONAL POLYMYXIN RESISTANCE PROTEIN ARNA"/>
    <property type="match status" value="1"/>
</dbReference>
<dbReference type="Gene3D" id="3.40.50.720">
    <property type="entry name" value="NAD(P)-binding Rossmann-like Domain"/>
    <property type="match status" value="1"/>
</dbReference>
<dbReference type="Proteomes" id="UP000584824">
    <property type="component" value="Unassembled WGS sequence"/>
</dbReference>
<sequence length="299" mass="32613">MERSGVLITGATGFIGRNLARRLRQRGETVAAIVRPESEIGFLTDMGVACHIHDGTADGLADILAGICPETVFHLASRFIAEHKPSDIESLISTNLHFATQLVDAMARTGVNQLVNTGTSWESLSDAVAEPVCLYAATKAAFQPIMDYYRSAHGLKTVTLKLYDTFGPDDPRPKLISLLQKISASGELFDMSGGDQIICPLYIDDVTAGFEQAAREVQRLAAGEGRSYALPGPERLSLRDFVALFSDVFGRQPQINWGARPYRAREVMSPWTGPVLPDWHAAITLRDGLALTLKRTDNV</sequence>
<dbReference type="InterPro" id="IPR036291">
    <property type="entry name" value="NAD(P)-bd_dom_sf"/>
</dbReference>
<reference evidence="2 3" key="1">
    <citation type="submission" date="2020-08" db="EMBL/GenBank/DDBJ databases">
        <title>Genomic Encyclopedia of Type Strains, Phase IV (KMG-IV): sequencing the most valuable type-strain genomes for metagenomic binning, comparative biology and taxonomic classification.</title>
        <authorList>
            <person name="Goeker M."/>
        </authorList>
    </citation>
    <scope>NUCLEOTIDE SEQUENCE [LARGE SCALE GENOMIC DNA]</scope>
    <source>
        <strain evidence="2 3">DSM 26385</strain>
    </source>
</reference>
<dbReference type="SUPFAM" id="SSF51735">
    <property type="entry name" value="NAD(P)-binding Rossmann-fold domains"/>
    <property type="match status" value="1"/>
</dbReference>
<dbReference type="InterPro" id="IPR050177">
    <property type="entry name" value="Lipid_A_modif_metabolic_enz"/>
</dbReference>
<dbReference type="AlphaFoldDB" id="A0A7W6K3M1"/>
<proteinExistence type="predicted"/>
<dbReference type="InterPro" id="IPR001509">
    <property type="entry name" value="Epimerase_deHydtase"/>
</dbReference>
<organism evidence="2 3">
    <name type="scientific">Allorhizobium borbori</name>
    <dbReference type="NCBI Taxonomy" id="485907"/>
    <lineage>
        <taxon>Bacteria</taxon>
        <taxon>Pseudomonadati</taxon>
        <taxon>Pseudomonadota</taxon>
        <taxon>Alphaproteobacteria</taxon>
        <taxon>Hyphomicrobiales</taxon>
        <taxon>Rhizobiaceae</taxon>
        <taxon>Rhizobium/Agrobacterium group</taxon>
        <taxon>Allorhizobium</taxon>
    </lineage>
</organism>
<accession>A0A7W6K3M1</accession>
<gene>
    <name evidence="2" type="ORF">GGQ66_003161</name>
</gene>
<feature type="domain" description="NAD-dependent epimerase/dehydratase" evidence="1">
    <location>
        <begin position="6"/>
        <end position="222"/>
    </location>
</feature>
<keyword evidence="3" id="KW-1185">Reference proteome</keyword>
<dbReference type="RefSeq" id="WP_183793668.1">
    <property type="nucleotide sequence ID" value="NZ_JACIDU010000013.1"/>
</dbReference>
<name>A0A7W6K3M1_9HYPH</name>
<dbReference type="Pfam" id="PF01370">
    <property type="entry name" value="Epimerase"/>
    <property type="match status" value="1"/>
</dbReference>
<evidence type="ECO:0000313" key="2">
    <source>
        <dbReference type="EMBL" id="MBB4104583.1"/>
    </source>
</evidence>
<evidence type="ECO:0000313" key="3">
    <source>
        <dbReference type="Proteomes" id="UP000584824"/>
    </source>
</evidence>